<name>C1LC69_SCHJA</name>
<feature type="transmembrane region" description="Helical" evidence="1">
    <location>
        <begin position="34"/>
        <end position="54"/>
    </location>
</feature>
<dbReference type="AlphaFoldDB" id="C1LC69"/>
<reference evidence="3" key="2">
    <citation type="submission" date="2009-03" db="EMBL/GenBank/DDBJ databases">
        <authorList>
            <person name="Gang L."/>
        </authorList>
    </citation>
    <scope>NUCLEOTIDE SEQUENCE</scope>
    <source>
        <strain evidence="3">Anhui</strain>
    </source>
</reference>
<protein>
    <submittedName>
        <fullName evidence="3">Hypotheticial protein</fullName>
    </submittedName>
</protein>
<reference evidence="3" key="1">
    <citation type="journal article" date="2009" name="Nature">
        <title>The Schistosoma japonicum genome reveals features of host-parasite interplay.</title>
        <authorList>
            <person name="Liu F."/>
            <person name="Zhou Y."/>
            <person name="Wang Z.Q."/>
            <person name="Lu G."/>
            <person name="Zheng H."/>
            <person name="Brindley P.J."/>
            <person name="McManus D.P."/>
            <person name="Blair D."/>
            <person name="Zhang Q.H."/>
            <person name="Zhong Y."/>
            <person name="Wang S."/>
            <person name="Han Z.G."/>
            <person name="Chen Z."/>
        </authorList>
    </citation>
    <scope>NUCLEOTIDE SEQUENCE</scope>
    <source>
        <strain evidence="3">Anhui</strain>
    </source>
</reference>
<sequence>MKSVASLSLFIILPCVLAADYNSYYQNDNYVEIMIMEITIIITIMIITMVEVIIMEMIIMAKYKQLENLLPTEMLIKAYHIIKLHIFIKVANIRRNLQIMIQRVKYIVMVNRISKRNSMSKVNCIVKGSIMVGNSIILSAVVVILVVITMQKDKYQ</sequence>
<feature type="chain" id="PRO_5002910165" evidence="2">
    <location>
        <begin position="19"/>
        <end position="156"/>
    </location>
</feature>
<evidence type="ECO:0000256" key="2">
    <source>
        <dbReference type="SAM" id="SignalP"/>
    </source>
</evidence>
<keyword evidence="2" id="KW-0732">Signal</keyword>
<accession>C1LC69</accession>
<proteinExistence type="evidence at transcript level"/>
<keyword evidence="1" id="KW-0472">Membrane</keyword>
<evidence type="ECO:0000256" key="1">
    <source>
        <dbReference type="SAM" id="Phobius"/>
    </source>
</evidence>
<feature type="transmembrane region" description="Helical" evidence="1">
    <location>
        <begin position="124"/>
        <end position="148"/>
    </location>
</feature>
<keyword evidence="1" id="KW-1133">Transmembrane helix</keyword>
<organism evidence="3">
    <name type="scientific">Schistosoma japonicum</name>
    <name type="common">Blood fluke</name>
    <dbReference type="NCBI Taxonomy" id="6182"/>
    <lineage>
        <taxon>Eukaryota</taxon>
        <taxon>Metazoa</taxon>
        <taxon>Spiralia</taxon>
        <taxon>Lophotrochozoa</taxon>
        <taxon>Platyhelminthes</taxon>
        <taxon>Trematoda</taxon>
        <taxon>Digenea</taxon>
        <taxon>Strigeidida</taxon>
        <taxon>Schistosomatoidea</taxon>
        <taxon>Schistosomatidae</taxon>
        <taxon>Schistosoma</taxon>
    </lineage>
</organism>
<keyword evidence="1" id="KW-0812">Transmembrane</keyword>
<evidence type="ECO:0000313" key="3">
    <source>
        <dbReference type="EMBL" id="CAX72297.1"/>
    </source>
</evidence>
<feature type="signal peptide" evidence="2">
    <location>
        <begin position="1"/>
        <end position="18"/>
    </location>
</feature>
<dbReference type="EMBL" id="FN316566">
    <property type="protein sequence ID" value="CAX72297.1"/>
    <property type="molecule type" value="mRNA"/>
</dbReference>